<keyword evidence="5 10" id="KW-0808">Transferase</keyword>
<keyword evidence="7" id="KW-0234">DNA repair</keyword>
<dbReference type="CDD" id="cd06445">
    <property type="entry name" value="ATase"/>
    <property type="match status" value="1"/>
</dbReference>
<dbReference type="InterPro" id="IPR001497">
    <property type="entry name" value="MethylDNA_cys_MeTrfase_AS"/>
</dbReference>
<proteinExistence type="inferred from homology"/>
<dbReference type="PROSITE" id="PS00374">
    <property type="entry name" value="MGMT"/>
    <property type="match status" value="1"/>
</dbReference>
<dbReference type="InterPro" id="IPR036388">
    <property type="entry name" value="WH-like_DNA-bd_sf"/>
</dbReference>
<dbReference type="InterPro" id="IPR014048">
    <property type="entry name" value="MethylDNA_cys_MeTrfase_DNA-bd"/>
</dbReference>
<evidence type="ECO:0000313" key="11">
    <source>
        <dbReference type="Proteomes" id="UP000199459"/>
    </source>
</evidence>
<comment type="similarity">
    <text evidence="2">Belongs to the MGMT family.</text>
</comment>
<dbReference type="GO" id="GO:0006281">
    <property type="term" value="P:DNA repair"/>
    <property type="evidence" value="ECO:0007669"/>
    <property type="project" value="UniProtKB-KW"/>
</dbReference>
<dbReference type="SUPFAM" id="SSF53155">
    <property type="entry name" value="Methylated DNA-protein cysteine methyltransferase domain"/>
    <property type="match status" value="1"/>
</dbReference>
<evidence type="ECO:0000256" key="3">
    <source>
        <dbReference type="ARBA" id="ARBA00011918"/>
    </source>
</evidence>
<dbReference type="FunFam" id="1.10.10.10:FF:000214">
    <property type="entry name" value="Methylated-DNA--protein-cysteine methyltransferase"/>
    <property type="match status" value="1"/>
</dbReference>
<evidence type="ECO:0000256" key="7">
    <source>
        <dbReference type="ARBA" id="ARBA00023204"/>
    </source>
</evidence>
<dbReference type="EMBL" id="FOCP01000020">
    <property type="protein sequence ID" value="SEN48636.1"/>
    <property type="molecule type" value="Genomic_DNA"/>
</dbReference>
<dbReference type="SUPFAM" id="SSF46767">
    <property type="entry name" value="Methylated DNA-protein cysteine methyltransferase, C-terminal domain"/>
    <property type="match status" value="1"/>
</dbReference>
<dbReference type="NCBIfam" id="TIGR00589">
    <property type="entry name" value="ogt"/>
    <property type="match status" value="1"/>
</dbReference>
<evidence type="ECO:0000256" key="1">
    <source>
        <dbReference type="ARBA" id="ARBA00001286"/>
    </source>
</evidence>
<dbReference type="PANTHER" id="PTHR10815:SF13">
    <property type="entry name" value="METHYLATED-DNA--PROTEIN-CYSTEINE METHYLTRANSFERASE"/>
    <property type="match status" value="1"/>
</dbReference>
<evidence type="ECO:0000259" key="9">
    <source>
        <dbReference type="Pfam" id="PF01035"/>
    </source>
</evidence>
<evidence type="ECO:0000256" key="5">
    <source>
        <dbReference type="ARBA" id="ARBA00022679"/>
    </source>
</evidence>
<dbReference type="PANTHER" id="PTHR10815">
    <property type="entry name" value="METHYLATED-DNA--PROTEIN-CYSTEINE METHYLTRANSFERASE"/>
    <property type="match status" value="1"/>
</dbReference>
<dbReference type="EC" id="2.1.1.63" evidence="3"/>
<evidence type="ECO:0000256" key="8">
    <source>
        <dbReference type="ARBA" id="ARBA00049348"/>
    </source>
</evidence>
<feature type="domain" description="Methylated-DNA-[protein]-cysteine S-methyltransferase DNA binding" evidence="9">
    <location>
        <begin position="87"/>
        <end position="167"/>
    </location>
</feature>
<dbReference type="InterPro" id="IPR036217">
    <property type="entry name" value="MethylDNA_cys_MeTrfase_DNAb"/>
</dbReference>
<keyword evidence="6" id="KW-0227">DNA damage</keyword>
<gene>
    <name evidence="10" type="ORF">SAMN05216325_12032</name>
</gene>
<dbReference type="STRING" id="917.SAMN05216326_10723"/>
<dbReference type="Proteomes" id="UP000199459">
    <property type="component" value="Unassembled WGS sequence"/>
</dbReference>
<evidence type="ECO:0000313" key="10">
    <source>
        <dbReference type="EMBL" id="SEN48636.1"/>
    </source>
</evidence>
<evidence type="ECO:0000256" key="2">
    <source>
        <dbReference type="ARBA" id="ARBA00008711"/>
    </source>
</evidence>
<protein>
    <recommendedName>
        <fullName evidence="3">methylated-DNA--[protein]-cysteine S-methyltransferase</fullName>
        <ecNumber evidence="3">2.1.1.63</ecNumber>
    </recommendedName>
</protein>
<dbReference type="RefSeq" id="WP_090633651.1">
    <property type="nucleotide sequence ID" value="NZ_FOCP01000020.1"/>
</dbReference>
<dbReference type="OrthoDB" id="9802228at2"/>
<dbReference type="Pfam" id="PF01035">
    <property type="entry name" value="DNA_binding_1"/>
    <property type="match status" value="1"/>
</dbReference>
<evidence type="ECO:0000256" key="4">
    <source>
        <dbReference type="ARBA" id="ARBA00022603"/>
    </source>
</evidence>
<dbReference type="GO" id="GO:0032259">
    <property type="term" value="P:methylation"/>
    <property type="evidence" value="ECO:0007669"/>
    <property type="project" value="UniProtKB-KW"/>
</dbReference>
<sequence>MNKSINHQKVTTVVRSYQAKILAPFAVLGICTEEDWLTEIDYLPLNSPLKAPITPLAKEVCAQLAAYLADPRYTFDLSLHVSGTVHQQRVWEKIQQVPSGQTCSYAAIAATIHSAPRAVGQACGANKIPIVIPCHRVVAKNGGLGGFMNAREGEPLEIKRWLLQHESI</sequence>
<evidence type="ECO:0000256" key="6">
    <source>
        <dbReference type="ARBA" id="ARBA00022763"/>
    </source>
</evidence>
<comment type="catalytic activity">
    <reaction evidence="1">
        <text>a 4-O-methyl-thymidine in DNA + L-cysteinyl-[protein] = a thymidine in DNA + S-methyl-L-cysteinyl-[protein]</text>
        <dbReference type="Rhea" id="RHEA:53428"/>
        <dbReference type="Rhea" id="RHEA-COMP:10131"/>
        <dbReference type="Rhea" id="RHEA-COMP:10132"/>
        <dbReference type="Rhea" id="RHEA-COMP:13555"/>
        <dbReference type="Rhea" id="RHEA-COMP:13556"/>
        <dbReference type="ChEBI" id="CHEBI:29950"/>
        <dbReference type="ChEBI" id="CHEBI:82612"/>
        <dbReference type="ChEBI" id="CHEBI:137386"/>
        <dbReference type="ChEBI" id="CHEBI:137387"/>
        <dbReference type="EC" id="2.1.1.63"/>
    </reaction>
</comment>
<dbReference type="Gene3D" id="1.10.10.10">
    <property type="entry name" value="Winged helix-like DNA-binding domain superfamily/Winged helix DNA-binding domain"/>
    <property type="match status" value="1"/>
</dbReference>
<comment type="catalytic activity">
    <reaction evidence="8">
        <text>a 6-O-methyl-2'-deoxyguanosine in DNA + L-cysteinyl-[protein] = S-methyl-L-cysteinyl-[protein] + a 2'-deoxyguanosine in DNA</text>
        <dbReference type="Rhea" id="RHEA:24000"/>
        <dbReference type="Rhea" id="RHEA-COMP:10131"/>
        <dbReference type="Rhea" id="RHEA-COMP:10132"/>
        <dbReference type="Rhea" id="RHEA-COMP:11367"/>
        <dbReference type="Rhea" id="RHEA-COMP:11368"/>
        <dbReference type="ChEBI" id="CHEBI:29950"/>
        <dbReference type="ChEBI" id="CHEBI:82612"/>
        <dbReference type="ChEBI" id="CHEBI:85445"/>
        <dbReference type="ChEBI" id="CHEBI:85448"/>
        <dbReference type="EC" id="2.1.1.63"/>
    </reaction>
</comment>
<name>A0A1H8GXE0_9PROT</name>
<dbReference type="InterPro" id="IPR036631">
    <property type="entry name" value="MGMT_N_sf"/>
</dbReference>
<dbReference type="AlphaFoldDB" id="A0A1H8GXE0"/>
<dbReference type="GO" id="GO:0003908">
    <property type="term" value="F:methylated-DNA-[protein]-cysteine S-methyltransferase activity"/>
    <property type="evidence" value="ECO:0007669"/>
    <property type="project" value="UniProtKB-EC"/>
</dbReference>
<reference evidence="10 11" key="1">
    <citation type="submission" date="2016-10" db="EMBL/GenBank/DDBJ databases">
        <authorList>
            <person name="de Groot N.N."/>
        </authorList>
    </citation>
    <scope>NUCLEOTIDE SEQUENCE [LARGE SCALE GENOMIC DNA]</scope>
    <source>
        <strain evidence="10 11">Nm22</strain>
    </source>
</reference>
<organism evidence="10 11">
    <name type="scientific">Nitrosomonas marina</name>
    <dbReference type="NCBI Taxonomy" id="917"/>
    <lineage>
        <taxon>Bacteria</taxon>
        <taxon>Pseudomonadati</taxon>
        <taxon>Pseudomonadota</taxon>
        <taxon>Betaproteobacteria</taxon>
        <taxon>Nitrosomonadales</taxon>
        <taxon>Nitrosomonadaceae</taxon>
        <taxon>Nitrosomonas</taxon>
    </lineage>
</organism>
<keyword evidence="4 10" id="KW-0489">Methyltransferase</keyword>
<accession>A0A1H8GXE0</accession>